<keyword evidence="3" id="KW-1185">Reference proteome</keyword>
<comment type="caution">
    <text evidence="2">The sequence shown here is derived from an EMBL/GenBank/DDBJ whole genome shotgun (WGS) entry which is preliminary data.</text>
</comment>
<evidence type="ECO:0000313" key="2">
    <source>
        <dbReference type="EMBL" id="KAJ6236715.1"/>
    </source>
</evidence>
<dbReference type="EMBL" id="JAOAOG010000242">
    <property type="protein sequence ID" value="KAJ6236715.1"/>
    <property type="molecule type" value="Genomic_DNA"/>
</dbReference>
<organism evidence="2 3">
    <name type="scientific">Anaeramoeba flamelloides</name>
    <dbReference type="NCBI Taxonomy" id="1746091"/>
    <lineage>
        <taxon>Eukaryota</taxon>
        <taxon>Metamonada</taxon>
        <taxon>Anaeramoebidae</taxon>
        <taxon>Anaeramoeba</taxon>
    </lineage>
</organism>
<sequence length="134" mass="15527">MLTTPMNISGQFPQVHYSLPFNNNTTQPQQPLQPQPQPYPQSRIQLQLQPQLQPQFVTKPKKGESVEAPNQLTSNHPQQQIFTISPHQMIYPNNMPCFPNQLHYYVVPVIRDIKQQAPPMNNITTKKETQETNR</sequence>
<protein>
    <submittedName>
        <fullName evidence="2">Uncharacterized protein</fullName>
    </submittedName>
</protein>
<evidence type="ECO:0000256" key="1">
    <source>
        <dbReference type="SAM" id="MobiDB-lite"/>
    </source>
</evidence>
<proteinExistence type="predicted"/>
<dbReference type="Proteomes" id="UP001150062">
    <property type="component" value="Unassembled WGS sequence"/>
</dbReference>
<accession>A0ABQ8XWJ8</accession>
<feature type="region of interest" description="Disordered" evidence="1">
    <location>
        <begin position="1"/>
        <end position="41"/>
    </location>
</feature>
<name>A0ABQ8XWJ8_9EUKA</name>
<reference evidence="2" key="1">
    <citation type="submission" date="2022-08" db="EMBL/GenBank/DDBJ databases">
        <title>Novel sulfate-reducing endosymbionts in the free-living metamonad Anaeramoeba.</title>
        <authorList>
            <person name="Jerlstrom-Hultqvist J."/>
            <person name="Cepicka I."/>
            <person name="Gallot-Lavallee L."/>
            <person name="Salas-Leiva D."/>
            <person name="Curtis B.A."/>
            <person name="Zahonova K."/>
            <person name="Pipaliya S."/>
            <person name="Dacks J."/>
            <person name="Roger A.J."/>
        </authorList>
    </citation>
    <scope>NUCLEOTIDE SEQUENCE</scope>
    <source>
        <strain evidence="2">Schooner1</strain>
    </source>
</reference>
<gene>
    <name evidence="2" type="ORF">M0813_27460</name>
</gene>
<feature type="compositionally biased region" description="Polar residues" evidence="1">
    <location>
        <begin position="1"/>
        <end position="12"/>
    </location>
</feature>
<evidence type="ECO:0000313" key="3">
    <source>
        <dbReference type="Proteomes" id="UP001150062"/>
    </source>
</evidence>